<dbReference type="EMBL" id="JARYZI010000003">
    <property type="protein sequence ID" value="MDH8677783.1"/>
    <property type="molecule type" value="Genomic_DNA"/>
</dbReference>
<keyword evidence="3" id="KW-1185">Reference proteome</keyword>
<dbReference type="InterPro" id="IPR002881">
    <property type="entry name" value="DUF58"/>
</dbReference>
<reference evidence="2 3" key="1">
    <citation type="submission" date="2023-04" db="EMBL/GenBank/DDBJ databases">
        <title>Fusibacter bizertensis strain WBS, isolated from littoral bottom sediments of the Arctic seas - biochemical and genomic analysis.</title>
        <authorList>
            <person name="Brioukhanov A.L."/>
        </authorList>
    </citation>
    <scope>NUCLEOTIDE SEQUENCE [LARGE SCALE GENOMIC DNA]</scope>
    <source>
        <strain evidence="2 3">WBS</strain>
    </source>
</reference>
<dbReference type="Proteomes" id="UP001158045">
    <property type="component" value="Unassembled WGS sequence"/>
</dbReference>
<dbReference type="PANTHER" id="PTHR34351:SF2">
    <property type="entry name" value="DUF58 DOMAIN-CONTAINING PROTEIN"/>
    <property type="match status" value="1"/>
</dbReference>
<sequence length="399" mass="45934">MSIILTIAFFIATIYIFMKMWPKWAPKHFYMVRSFNLERIPVGESIRLTTEMTNKKILPLPWIKLRSHLPNSFIAISDEPESTDESTSYDEEFTLHPYREHEIVTSLLFYEKVSKHETFKCIARGYFKLDASEVEFGDLFGLYTSTFNYMKTPTLYVHPRIHPIDRLLISPNGQLGAFSVKRWILPDPILAVGTRDYTHNDSFRSISWQATAKVGKLQVKNMDFSADQKCMIYLDVQTSPRHWEGIDPVLIEKSIELTASVFDYIFKQKYEVGLAINSADKQGEKMFYLTPSYSPTHILKALDALALATEFRGVSMLEILKKASQPNLRDNLIILITGNLSDDLISELNSISKFNANIKVIATVNHTKPVRLNRNIDYTIFEGFADDEFQTLTLQKREA</sequence>
<gene>
    <name evidence="2" type="ORF">QE109_06470</name>
</gene>
<dbReference type="Pfam" id="PF01882">
    <property type="entry name" value="DUF58"/>
    <property type="match status" value="1"/>
</dbReference>
<proteinExistence type="predicted"/>
<evidence type="ECO:0000259" key="1">
    <source>
        <dbReference type="Pfam" id="PF01882"/>
    </source>
</evidence>
<comment type="caution">
    <text evidence="2">The sequence shown here is derived from an EMBL/GenBank/DDBJ whole genome shotgun (WGS) entry which is preliminary data.</text>
</comment>
<name>A0ABT6NBJ8_9FIRM</name>
<dbReference type="PANTHER" id="PTHR34351">
    <property type="entry name" value="SLR1927 PROTEIN-RELATED"/>
    <property type="match status" value="1"/>
</dbReference>
<dbReference type="RefSeq" id="WP_281093604.1">
    <property type="nucleotide sequence ID" value="NZ_JARYZI010000003.1"/>
</dbReference>
<evidence type="ECO:0000313" key="2">
    <source>
        <dbReference type="EMBL" id="MDH8677783.1"/>
    </source>
</evidence>
<evidence type="ECO:0000313" key="3">
    <source>
        <dbReference type="Proteomes" id="UP001158045"/>
    </source>
</evidence>
<protein>
    <submittedName>
        <fullName evidence="2">DUF58 domain-containing protein</fullName>
    </submittedName>
</protein>
<feature type="domain" description="DUF58" evidence="1">
    <location>
        <begin position="194"/>
        <end position="353"/>
    </location>
</feature>
<accession>A0ABT6NBJ8</accession>
<organism evidence="2 3">
    <name type="scientific">Fusibacter bizertensis</name>
    <dbReference type="NCBI Taxonomy" id="1488331"/>
    <lineage>
        <taxon>Bacteria</taxon>
        <taxon>Bacillati</taxon>
        <taxon>Bacillota</taxon>
        <taxon>Clostridia</taxon>
        <taxon>Eubacteriales</taxon>
        <taxon>Eubacteriales Family XII. Incertae Sedis</taxon>
        <taxon>Fusibacter</taxon>
    </lineage>
</organism>